<dbReference type="KEGG" id="gaw:V144x_28620"/>
<proteinExistence type="predicted"/>
<evidence type="ECO:0000256" key="1">
    <source>
        <dbReference type="SAM" id="MobiDB-lite"/>
    </source>
</evidence>
<organism evidence="3 4">
    <name type="scientific">Gimesia aquarii</name>
    <dbReference type="NCBI Taxonomy" id="2527964"/>
    <lineage>
        <taxon>Bacteria</taxon>
        <taxon>Pseudomonadati</taxon>
        <taxon>Planctomycetota</taxon>
        <taxon>Planctomycetia</taxon>
        <taxon>Planctomycetales</taxon>
        <taxon>Planctomycetaceae</taxon>
        <taxon>Gimesia</taxon>
    </lineage>
</organism>
<accession>A0A517VWK5</accession>
<evidence type="ECO:0000313" key="4">
    <source>
        <dbReference type="Proteomes" id="UP000318704"/>
    </source>
</evidence>
<dbReference type="Proteomes" id="UP000318704">
    <property type="component" value="Chromosome"/>
</dbReference>
<evidence type="ECO:0000256" key="2">
    <source>
        <dbReference type="SAM" id="Phobius"/>
    </source>
</evidence>
<evidence type="ECO:0000313" key="3">
    <source>
        <dbReference type="EMBL" id="QDT97387.1"/>
    </source>
</evidence>
<keyword evidence="2" id="KW-0472">Membrane</keyword>
<dbReference type="RefSeq" id="WP_144985741.1">
    <property type="nucleotide sequence ID" value="NZ_CP037920.1"/>
</dbReference>
<name>A0A517VWK5_9PLAN</name>
<keyword evidence="2" id="KW-0812">Transmembrane</keyword>
<dbReference type="AlphaFoldDB" id="A0A517VWK5"/>
<dbReference type="EMBL" id="CP037920">
    <property type="protein sequence ID" value="QDT97387.1"/>
    <property type="molecule type" value="Genomic_DNA"/>
</dbReference>
<feature type="transmembrane region" description="Helical" evidence="2">
    <location>
        <begin position="20"/>
        <end position="38"/>
    </location>
</feature>
<gene>
    <name evidence="3" type="ORF">V144x_28620</name>
</gene>
<feature type="region of interest" description="Disordered" evidence="1">
    <location>
        <begin position="324"/>
        <end position="386"/>
    </location>
</feature>
<sequence>MFNVQGRTETATHPQRYARVFSVVHSTIMILFILLITSCSSVRTFLPQQAPECVLPPNASYTQIINHLNSQTNGVYGWQASNVKIRARQQGGIPISLNAMLAVEQPKRFRLRASSPLGAEVDFGSNNERFWFWVKRNEQKRVFTIRHDQYQSMGSQLNIPFEPNWLLEALRVVPLNEKELSIQKEGQNSPNIKLISDRLLPNGKLVQKILVVNLCTGNIIEQSLYDSRGQRIATATLGEYRVCNNSGATLPHVIKLDWPQAGIVLTMTMANIDVNPVGIPNEVWGLPQIPGYPVLDLGSGFPNQPPQREASLRRPTRIESRVAELEEPDWSQGNPGFEPEWKPTQIGFEEPETIPANDIQDEPLENPFRSPDSFSEPEEAPGRVRL</sequence>
<protein>
    <submittedName>
        <fullName evidence="3">Uncharacterized protein</fullName>
    </submittedName>
</protein>
<keyword evidence="2" id="KW-1133">Transmembrane helix</keyword>
<reference evidence="3 4" key="1">
    <citation type="submission" date="2019-03" db="EMBL/GenBank/DDBJ databases">
        <title>Deep-cultivation of Planctomycetes and their phenomic and genomic characterization uncovers novel biology.</title>
        <authorList>
            <person name="Wiegand S."/>
            <person name="Jogler M."/>
            <person name="Boedeker C."/>
            <person name="Pinto D."/>
            <person name="Vollmers J."/>
            <person name="Rivas-Marin E."/>
            <person name="Kohn T."/>
            <person name="Peeters S.H."/>
            <person name="Heuer A."/>
            <person name="Rast P."/>
            <person name="Oberbeckmann S."/>
            <person name="Bunk B."/>
            <person name="Jeske O."/>
            <person name="Meyerdierks A."/>
            <person name="Storesund J.E."/>
            <person name="Kallscheuer N."/>
            <person name="Luecker S."/>
            <person name="Lage O.M."/>
            <person name="Pohl T."/>
            <person name="Merkel B.J."/>
            <person name="Hornburger P."/>
            <person name="Mueller R.-W."/>
            <person name="Bruemmer F."/>
            <person name="Labrenz M."/>
            <person name="Spormann A.M."/>
            <person name="Op den Camp H."/>
            <person name="Overmann J."/>
            <person name="Amann R."/>
            <person name="Jetten M.S.M."/>
            <person name="Mascher T."/>
            <person name="Medema M.H."/>
            <person name="Devos D.P."/>
            <person name="Kaster A.-K."/>
            <person name="Ovreas L."/>
            <person name="Rohde M."/>
            <person name="Galperin M.Y."/>
            <person name="Jogler C."/>
        </authorList>
    </citation>
    <scope>NUCLEOTIDE SEQUENCE [LARGE SCALE GENOMIC DNA]</scope>
    <source>
        <strain evidence="3 4">V144</strain>
    </source>
</reference>